<dbReference type="PROSITE" id="PS50994">
    <property type="entry name" value="INTEGRASE"/>
    <property type="match status" value="1"/>
</dbReference>
<name>A0A5N6NGQ5_9ASTR</name>
<dbReference type="Pfam" id="PF22936">
    <property type="entry name" value="Pol_BBD"/>
    <property type="match status" value="1"/>
</dbReference>
<dbReference type="GO" id="GO:0003676">
    <property type="term" value="F:nucleic acid binding"/>
    <property type="evidence" value="ECO:0007669"/>
    <property type="project" value="InterPro"/>
</dbReference>
<dbReference type="Pfam" id="PF13976">
    <property type="entry name" value="gag_pre-integrs"/>
    <property type="match status" value="1"/>
</dbReference>
<dbReference type="GO" id="GO:0008233">
    <property type="term" value="F:peptidase activity"/>
    <property type="evidence" value="ECO:0007669"/>
    <property type="project" value="UniProtKB-KW"/>
</dbReference>
<dbReference type="Gene3D" id="3.30.420.10">
    <property type="entry name" value="Ribonuclease H-like superfamily/Ribonuclease H"/>
    <property type="match status" value="1"/>
</dbReference>
<dbReference type="InterPro" id="IPR025724">
    <property type="entry name" value="GAG-pre-integrase_dom"/>
</dbReference>
<dbReference type="InterPro" id="IPR057670">
    <property type="entry name" value="SH3_retrovirus"/>
</dbReference>
<keyword evidence="1" id="KW-0645">Protease</keyword>
<evidence type="ECO:0000259" key="2">
    <source>
        <dbReference type="PROSITE" id="PS50994"/>
    </source>
</evidence>
<dbReference type="InterPro" id="IPR012337">
    <property type="entry name" value="RNaseH-like_sf"/>
</dbReference>
<reference evidence="3 4" key="1">
    <citation type="submission" date="2019-05" db="EMBL/GenBank/DDBJ databases">
        <title>Mikania micrantha, genome provides insights into the molecular mechanism of rapid growth.</title>
        <authorList>
            <person name="Liu B."/>
        </authorList>
    </citation>
    <scope>NUCLEOTIDE SEQUENCE [LARGE SCALE GENOMIC DNA]</scope>
    <source>
        <strain evidence="3">NLD-2019</strain>
        <tissue evidence="3">Leaf</tissue>
    </source>
</reference>
<keyword evidence="1" id="KW-0378">Hydrolase</keyword>
<proteinExistence type="predicted"/>
<protein>
    <recommendedName>
        <fullName evidence="2">Integrase catalytic domain-containing protein</fullName>
    </recommendedName>
</protein>
<evidence type="ECO:0000256" key="1">
    <source>
        <dbReference type="ARBA" id="ARBA00022670"/>
    </source>
</evidence>
<sequence>MKQDQEVHLTRDNEDEAALLLSIVREEKAMVVSLSEQNVFLQQHESCDDQKDVWYLDNGASNHMTGQKEIFAELDGSVTGVRFGDGSKMEIKGKGTLLCECENGDQLLIPDVYYIPALPSSILSIGQMTEEGYDVSIKDDFLKLRDEQGRLLMKVKRSPNHLYKIKITSAKTVCLSSKLEEEAWIWHVRLGHVNIQLLESMARRGCVKGLPVLTHPRQVCEGCLLAKQTRGSFSKEAQWRAKEPLELLHADLCGPITPLSKGGNRYIFLIVDDFSRYMWVYLLKAKDEALSKFKIFKTEVEKETGFAIKMLRTDQGCEFNSDAFKLFYQETGIRRQRTTPYIPQHNGVVERRNKTVMGMVQALLQTMKVPYTFWGGSCAKPGSMGFKLYDPTKNKVVIARDEDVIFKEHKTWDWVQEVNNEKTTSTWAHVSLNSDVTGKLMRCLMDKRKRDQLPCAAV</sequence>
<dbReference type="GO" id="GO:0006508">
    <property type="term" value="P:proteolysis"/>
    <property type="evidence" value="ECO:0007669"/>
    <property type="project" value="UniProtKB-KW"/>
</dbReference>
<dbReference type="PANTHER" id="PTHR42648">
    <property type="entry name" value="TRANSPOSASE, PUTATIVE-RELATED"/>
    <property type="match status" value="1"/>
</dbReference>
<dbReference type="InterPro" id="IPR054722">
    <property type="entry name" value="PolX-like_BBD"/>
</dbReference>
<comment type="caution">
    <text evidence="3">The sequence shown here is derived from an EMBL/GenBank/DDBJ whole genome shotgun (WGS) entry which is preliminary data.</text>
</comment>
<dbReference type="AlphaFoldDB" id="A0A5N6NGQ5"/>
<dbReference type="OrthoDB" id="6776856at2759"/>
<dbReference type="Pfam" id="PF00665">
    <property type="entry name" value="rve"/>
    <property type="match status" value="1"/>
</dbReference>
<dbReference type="InterPro" id="IPR036397">
    <property type="entry name" value="RNaseH_sf"/>
</dbReference>
<organism evidence="3 4">
    <name type="scientific">Mikania micrantha</name>
    <name type="common">bitter vine</name>
    <dbReference type="NCBI Taxonomy" id="192012"/>
    <lineage>
        <taxon>Eukaryota</taxon>
        <taxon>Viridiplantae</taxon>
        <taxon>Streptophyta</taxon>
        <taxon>Embryophyta</taxon>
        <taxon>Tracheophyta</taxon>
        <taxon>Spermatophyta</taxon>
        <taxon>Magnoliopsida</taxon>
        <taxon>eudicotyledons</taxon>
        <taxon>Gunneridae</taxon>
        <taxon>Pentapetalae</taxon>
        <taxon>asterids</taxon>
        <taxon>campanulids</taxon>
        <taxon>Asterales</taxon>
        <taxon>Asteraceae</taxon>
        <taxon>Asteroideae</taxon>
        <taxon>Heliantheae alliance</taxon>
        <taxon>Eupatorieae</taxon>
        <taxon>Mikania</taxon>
    </lineage>
</organism>
<gene>
    <name evidence="3" type="ORF">E3N88_23766</name>
</gene>
<dbReference type="PANTHER" id="PTHR42648:SF25">
    <property type="entry name" value="RNA-DIRECTED DNA POLYMERASE"/>
    <property type="match status" value="1"/>
</dbReference>
<dbReference type="SUPFAM" id="SSF53098">
    <property type="entry name" value="Ribonuclease H-like"/>
    <property type="match status" value="1"/>
</dbReference>
<dbReference type="Pfam" id="PF25597">
    <property type="entry name" value="SH3_retrovirus"/>
    <property type="match status" value="1"/>
</dbReference>
<dbReference type="InterPro" id="IPR039537">
    <property type="entry name" value="Retrotran_Ty1/copia-like"/>
</dbReference>
<dbReference type="GO" id="GO:0015074">
    <property type="term" value="P:DNA integration"/>
    <property type="evidence" value="ECO:0007669"/>
    <property type="project" value="InterPro"/>
</dbReference>
<accession>A0A5N6NGQ5</accession>
<keyword evidence="4" id="KW-1185">Reference proteome</keyword>
<dbReference type="InterPro" id="IPR001584">
    <property type="entry name" value="Integrase_cat-core"/>
</dbReference>
<dbReference type="Proteomes" id="UP000326396">
    <property type="component" value="Linkage Group LG2"/>
</dbReference>
<evidence type="ECO:0000313" key="4">
    <source>
        <dbReference type="Proteomes" id="UP000326396"/>
    </source>
</evidence>
<dbReference type="EMBL" id="SZYD01000012">
    <property type="protein sequence ID" value="KAD4586165.1"/>
    <property type="molecule type" value="Genomic_DNA"/>
</dbReference>
<feature type="domain" description="Integrase catalytic" evidence="2">
    <location>
        <begin position="240"/>
        <end position="365"/>
    </location>
</feature>
<evidence type="ECO:0000313" key="3">
    <source>
        <dbReference type="EMBL" id="KAD4586165.1"/>
    </source>
</evidence>